<dbReference type="Proteomes" id="UP000812013">
    <property type="component" value="Unassembled WGS sequence"/>
</dbReference>
<evidence type="ECO:0000313" key="2">
    <source>
        <dbReference type="Proteomes" id="UP000812013"/>
    </source>
</evidence>
<dbReference type="EMBL" id="WTFF01000385">
    <property type="protein sequence ID" value="MBW5486371.1"/>
    <property type="molecule type" value="Genomic_DNA"/>
</dbReference>
<name>A0ABS6ZF60_9ACTN</name>
<proteinExistence type="predicted"/>
<accession>A0ABS6ZF60</accession>
<sequence length="65" mass="6899">MNSIWAMPACPLCKAPAHRVSWRSGRGGRGGPVEVTVQPCGHVVTCAAPPEIVLDPVVERRARPA</sequence>
<evidence type="ECO:0000313" key="1">
    <source>
        <dbReference type="EMBL" id="MBW5486371.1"/>
    </source>
</evidence>
<protein>
    <recommendedName>
        <fullName evidence="3">Ferredoxin</fullName>
    </recommendedName>
</protein>
<organism evidence="1 2">
    <name type="scientific">Streptomyces bambusae</name>
    <dbReference type="NCBI Taxonomy" id="1550616"/>
    <lineage>
        <taxon>Bacteria</taxon>
        <taxon>Bacillati</taxon>
        <taxon>Actinomycetota</taxon>
        <taxon>Actinomycetes</taxon>
        <taxon>Kitasatosporales</taxon>
        <taxon>Streptomycetaceae</taxon>
        <taxon>Streptomyces</taxon>
    </lineage>
</organism>
<comment type="caution">
    <text evidence="1">The sequence shown here is derived from an EMBL/GenBank/DDBJ whole genome shotgun (WGS) entry which is preliminary data.</text>
</comment>
<gene>
    <name evidence="1" type="ORF">GPJ59_32060</name>
</gene>
<reference evidence="1 2" key="1">
    <citation type="submission" date="2019-12" db="EMBL/GenBank/DDBJ databases">
        <title>Genome sequence of Streptomyces bambusae.</title>
        <authorList>
            <person name="Bansal K."/>
            <person name="Choksket S."/>
            <person name="Korpole S."/>
            <person name="Patil P.B."/>
        </authorList>
    </citation>
    <scope>NUCLEOTIDE SEQUENCE [LARGE SCALE GENOMIC DNA]</scope>
    <source>
        <strain evidence="1 2">SK60</strain>
    </source>
</reference>
<keyword evidence="2" id="KW-1185">Reference proteome</keyword>
<evidence type="ECO:0008006" key="3">
    <source>
        <dbReference type="Google" id="ProtNLM"/>
    </source>
</evidence>
<dbReference type="RefSeq" id="WP_219671445.1">
    <property type="nucleotide sequence ID" value="NZ_WTFF01000385.1"/>
</dbReference>